<dbReference type="InParanoid" id="A0A0C3G5C8"/>
<accession>A0A0C3G5C8</accession>
<reference evidence="2" key="2">
    <citation type="submission" date="2015-01" db="EMBL/GenBank/DDBJ databases">
        <title>Evolutionary Origins and Diversification of the Mycorrhizal Mutualists.</title>
        <authorList>
            <consortium name="DOE Joint Genome Institute"/>
            <consortium name="Mycorrhizal Genomics Consortium"/>
            <person name="Kohler A."/>
            <person name="Kuo A."/>
            <person name="Nagy L.G."/>
            <person name="Floudas D."/>
            <person name="Copeland A."/>
            <person name="Barry K.W."/>
            <person name="Cichocki N."/>
            <person name="Veneault-Fourrey C."/>
            <person name="LaButti K."/>
            <person name="Lindquist E.A."/>
            <person name="Lipzen A."/>
            <person name="Lundell T."/>
            <person name="Morin E."/>
            <person name="Murat C."/>
            <person name="Riley R."/>
            <person name="Ohm R."/>
            <person name="Sun H."/>
            <person name="Tunlid A."/>
            <person name="Henrissat B."/>
            <person name="Grigoriev I.V."/>
            <person name="Hibbett D.S."/>
            <person name="Martin F."/>
        </authorList>
    </citation>
    <scope>NUCLEOTIDE SEQUENCE [LARGE SCALE GENOMIC DNA]</scope>
    <source>
        <strain evidence="2">F 1598</strain>
    </source>
</reference>
<organism evidence="1 2">
    <name type="scientific">Piloderma croceum (strain F 1598)</name>
    <dbReference type="NCBI Taxonomy" id="765440"/>
    <lineage>
        <taxon>Eukaryota</taxon>
        <taxon>Fungi</taxon>
        <taxon>Dikarya</taxon>
        <taxon>Basidiomycota</taxon>
        <taxon>Agaricomycotina</taxon>
        <taxon>Agaricomycetes</taxon>
        <taxon>Agaricomycetidae</taxon>
        <taxon>Atheliales</taxon>
        <taxon>Atheliaceae</taxon>
        <taxon>Piloderma</taxon>
    </lineage>
</organism>
<proteinExistence type="predicted"/>
<dbReference type="AlphaFoldDB" id="A0A0C3G5C8"/>
<keyword evidence="2" id="KW-1185">Reference proteome</keyword>
<dbReference type="Proteomes" id="UP000054166">
    <property type="component" value="Unassembled WGS sequence"/>
</dbReference>
<reference evidence="1 2" key="1">
    <citation type="submission" date="2014-04" db="EMBL/GenBank/DDBJ databases">
        <authorList>
            <consortium name="DOE Joint Genome Institute"/>
            <person name="Kuo A."/>
            <person name="Tarkka M."/>
            <person name="Buscot F."/>
            <person name="Kohler A."/>
            <person name="Nagy L.G."/>
            <person name="Floudas D."/>
            <person name="Copeland A."/>
            <person name="Barry K.W."/>
            <person name="Cichocki N."/>
            <person name="Veneault-Fourrey C."/>
            <person name="LaButti K."/>
            <person name="Lindquist E.A."/>
            <person name="Lipzen A."/>
            <person name="Lundell T."/>
            <person name="Morin E."/>
            <person name="Murat C."/>
            <person name="Sun H."/>
            <person name="Tunlid A."/>
            <person name="Henrissat B."/>
            <person name="Grigoriev I.V."/>
            <person name="Hibbett D.S."/>
            <person name="Martin F."/>
            <person name="Nordberg H.P."/>
            <person name="Cantor M.N."/>
            <person name="Hua S.X."/>
        </authorList>
    </citation>
    <scope>NUCLEOTIDE SEQUENCE [LARGE SCALE GENOMIC DNA]</scope>
    <source>
        <strain evidence="1 2">F 1598</strain>
    </source>
</reference>
<evidence type="ECO:0000313" key="1">
    <source>
        <dbReference type="EMBL" id="KIM91470.1"/>
    </source>
</evidence>
<gene>
    <name evidence="1" type="ORF">PILCRDRAFT_810739</name>
</gene>
<dbReference type="EMBL" id="KN832971">
    <property type="protein sequence ID" value="KIM91470.1"/>
    <property type="molecule type" value="Genomic_DNA"/>
</dbReference>
<evidence type="ECO:0000313" key="2">
    <source>
        <dbReference type="Proteomes" id="UP000054166"/>
    </source>
</evidence>
<protein>
    <submittedName>
        <fullName evidence="1">Uncharacterized protein</fullName>
    </submittedName>
</protein>
<dbReference type="HOGENOM" id="CLU_2794793_0_0_1"/>
<name>A0A0C3G5C8_PILCF</name>
<sequence>MSGRSTLLLVKFECLCRSFDYAITCLFTLWTRLFLSFLELIRELSLDFIASDLIGLTLDNILYLLRCS</sequence>